<organism evidence="1 2">
    <name type="scientific">Gossypium tomentosum</name>
    <name type="common">Hawaiian cotton</name>
    <name type="synonym">Gossypium sandvicense</name>
    <dbReference type="NCBI Taxonomy" id="34277"/>
    <lineage>
        <taxon>Eukaryota</taxon>
        <taxon>Viridiplantae</taxon>
        <taxon>Streptophyta</taxon>
        <taxon>Embryophyta</taxon>
        <taxon>Tracheophyta</taxon>
        <taxon>Spermatophyta</taxon>
        <taxon>Magnoliopsida</taxon>
        <taxon>eudicotyledons</taxon>
        <taxon>Gunneridae</taxon>
        <taxon>Pentapetalae</taxon>
        <taxon>rosids</taxon>
        <taxon>malvids</taxon>
        <taxon>Malvales</taxon>
        <taxon>Malvaceae</taxon>
        <taxon>Malvoideae</taxon>
        <taxon>Gossypium</taxon>
    </lineage>
</organism>
<evidence type="ECO:0000313" key="1">
    <source>
        <dbReference type="EMBL" id="TYH34138.1"/>
    </source>
</evidence>
<dbReference type="Proteomes" id="UP000322667">
    <property type="component" value="Chromosome D13"/>
</dbReference>
<protein>
    <submittedName>
        <fullName evidence="1">Uncharacterized protein</fullName>
    </submittedName>
</protein>
<accession>A0A5D2HVN0</accession>
<name>A0A5D2HVN0_GOSTO</name>
<dbReference type="EMBL" id="CM017635">
    <property type="protein sequence ID" value="TYH34138.1"/>
    <property type="molecule type" value="Genomic_DNA"/>
</dbReference>
<evidence type="ECO:0000313" key="2">
    <source>
        <dbReference type="Proteomes" id="UP000322667"/>
    </source>
</evidence>
<proteinExistence type="predicted"/>
<sequence>MAASFSSTRALTLASATVLMPPIPIQTLIATKRRGFDGADIRYKLGGDARAQRCSTRRGLGLVVQRQKVVVAARVFFRLEMGL</sequence>
<dbReference type="AlphaFoldDB" id="A0A5D2HVN0"/>
<keyword evidence="2" id="KW-1185">Reference proteome</keyword>
<reference evidence="1 2" key="1">
    <citation type="submission" date="2019-07" db="EMBL/GenBank/DDBJ databases">
        <title>WGS assembly of Gossypium tomentosum.</title>
        <authorList>
            <person name="Chen Z.J."/>
            <person name="Sreedasyam A."/>
            <person name="Ando A."/>
            <person name="Song Q."/>
            <person name="De L."/>
            <person name="Hulse-Kemp A."/>
            <person name="Ding M."/>
            <person name="Ye W."/>
            <person name="Kirkbride R."/>
            <person name="Jenkins J."/>
            <person name="Plott C."/>
            <person name="Lovell J."/>
            <person name="Lin Y.-M."/>
            <person name="Vaughn R."/>
            <person name="Liu B."/>
            <person name="Li W."/>
            <person name="Simpson S."/>
            <person name="Scheffler B."/>
            <person name="Saski C."/>
            <person name="Grover C."/>
            <person name="Hu G."/>
            <person name="Conover J."/>
            <person name="Carlson J."/>
            <person name="Shu S."/>
            <person name="Boston L."/>
            <person name="Williams M."/>
            <person name="Peterson D."/>
            <person name="Mcgee K."/>
            <person name="Jones D."/>
            <person name="Wendel J."/>
            <person name="Stelly D."/>
            <person name="Grimwood J."/>
            <person name="Schmutz J."/>
        </authorList>
    </citation>
    <scope>NUCLEOTIDE SEQUENCE [LARGE SCALE GENOMIC DNA]</scope>
    <source>
        <strain evidence="1">7179.01</strain>
    </source>
</reference>
<gene>
    <name evidence="1" type="ORF">ES332_D13G108500v1</name>
</gene>